<dbReference type="PROSITE" id="PS50005">
    <property type="entry name" value="TPR"/>
    <property type="match status" value="2"/>
</dbReference>
<dbReference type="PANTHER" id="PTHR43317:SF1">
    <property type="entry name" value="THERMOSPERMINE SYNTHASE ACAULIS5"/>
    <property type="match status" value="1"/>
</dbReference>
<evidence type="ECO:0000256" key="5">
    <source>
        <dbReference type="PROSITE-ProRule" id="PRU00354"/>
    </source>
</evidence>
<dbReference type="Gene3D" id="3.40.50.150">
    <property type="entry name" value="Vaccinia Virus protein VP39"/>
    <property type="match status" value="1"/>
</dbReference>
<dbReference type="SMART" id="SM00028">
    <property type="entry name" value="TPR"/>
    <property type="match status" value="3"/>
</dbReference>
<dbReference type="AlphaFoldDB" id="A0A7T0BZW6"/>
<protein>
    <submittedName>
        <fullName evidence="8">Tetratricopeptide repeat protein</fullName>
    </submittedName>
</protein>
<dbReference type="InterPro" id="IPR029063">
    <property type="entry name" value="SAM-dependent_MTases_sf"/>
</dbReference>
<evidence type="ECO:0000256" key="3">
    <source>
        <dbReference type="ARBA" id="ARBA00023115"/>
    </source>
</evidence>
<feature type="transmembrane region" description="Helical" evidence="6">
    <location>
        <begin position="167"/>
        <end position="185"/>
    </location>
</feature>
<dbReference type="SUPFAM" id="SSF53335">
    <property type="entry name" value="S-adenosyl-L-methionine-dependent methyltransferases"/>
    <property type="match status" value="1"/>
</dbReference>
<dbReference type="GO" id="GO:0016740">
    <property type="term" value="F:transferase activity"/>
    <property type="evidence" value="ECO:0007669"/>
    <property type="project" value="UniProtKB-UniRule"/>
</dbReference>
<accession>A0A7T0BZW6</accession>
<feature type="domain" description="PABS" evidence="7">
    <location>
        <begin position="440"/>
        <end position="670"/>
    </location>
</feature>
<feature type="repeat" description="TPR" evidence="4">
    <location>
        <begin position="869"/>
        <end position="902"/>
    </location>
</feature>
<evidence type="ECO:0000256" key="6">
    <source>
        <dbReference type="SAM" id="Phobius"/>
    </source>
</evidence>
<feature type="transmembrane region" description="Helical" evidence="6">
    <location>
        <begin position="417"/>
        <end position="434"/>
    </location>
</feature>
<feature type="repeat" description="TPR" evidence="4">
    <location>
        <begin position="835"/>
        <end position="868"/>
    </location>
</feature>
<evidence type="ECO:0000256" key="4">
    <source>
        <dbReference type="PROSITE-ProRule" id="PRU00339"/>
    </source>
</evidence>
<keyword evidence="4" id="KW-0802">TPR repeat</keyword>
<keyword evidence="6" id="KW-1133">Transmembrane helix</keyword>
<evidence type="ECO:0000313" key="9">
    <source>
        <dbReference type="Proteomes" id="UP000594688"/>
    </source>
</evidence>
<keyword evidence="3 5" id="KW-0620">Polyamine biosynthesis</keyword>
<evidence type="ECO:0000256" key="1">
    <source>
        <dbReference type="ARBA" id="ARBA00007867"/>
    </source>
</evidence>
<dbReference type="Proteomes" id="UP000594688">
    <property type="component" value="Chromosome"/>
</dbReference>
<comment type="similarity">
    <text evidence="1">Belongs to the spermidine/spermine synthase family.</text>
</comment>
<feature type="transmembrane region" description="Helical" evidence="6">
    <location>
        <begin position="137"/>
        <end position="161"/>
    </location>
</feature>
<evidence type="ECO:0000313" key="8">
    <source>
        <dbReference type="EMBL" id="QPJ63757.1"/>
    </source>
</evidence>
<dbReference type="SUPFAM" id="SSF103473">
    <property type="entry name" value="MFS general substrate transporter"/>
    <property type="match status" value="1"/>
</dbReference>
<feature type="transmembrane region" description="Helical" evidence="6">
    <location>
        <begin position="12"/>
        <end position="34"/>
    </location>
</feature>
<dbReference type="KEGG" id="nli:G3M70_08190"/>
<proteinExistence type="inferred from homology"/>
<feature type="transmembrane region" description="Helical" evidence="6">
    <location>
        <begin position="55"/>
        <end position="80"/>
    </location>
</feature>
<name>A0A7T0BZW6_9BACT</name>
<reference evidence="8 9" key="1">
    <citation type="submission" date="2020-02" db="EMBL/GenBank/DDBJ databases">
        <title>Genomic and physiological characterization of two novel Nitrospinaceae genera.</title>
        <authorList>
            <person name="Mueller A.J."/>
            <person name="Jung M.-Y."/>
            <person name="Strachan C.R."/>
            <person name="Herbold C.W."/>
            <person name="Kirkegaard R.H."/>
            <person name="Daims H."/>
        </authorList>
    </citation>
    <scope>NUCLEOTIDE SEQUENCE [LARGE SCALE GENOMIC DNA]</scope>
    <source>
        <strain evidence="8">EB</strain>
    </source>
</reference>
<evidence type="ECO:0000259" key="7">
    <source>
        <dbReference type="PROSITE" id="PS51006"/>
    </source>
</evidence>
<gene>
    <name evidence="8" type="ORF">G3M70_08190</name>
</gene>
<feature type="transmembrane region" description="Helical" evidence="6">
    <location>
        <begin position="318"/>
        <end position="340"/>
    </location>
</feature>
<organism evidence="8 9">
    <name type="scientific">Candidatus Nitronauta litoralis</name>
    <dbReference type="NCBI Taxonomy" id="2705533"/>
    <lineage>
        <taxon>Bacteria</taxon>
        <taxon>Pseudomonadati</taxon>
        <taxon>Nitrospinota/Tectimicrobiota group</taxon>
        <taxon>Nitrospinota</taxon>
        <taxon>Nitrospinia</taxon>
        <taxon>Nitrospinales</taxon>
        <taxon>Nitrospinaceae</taxon>
        <taxon>Candidatus Nitronauta</taxon>
    </lineage>
</organism>
<feature type="transmembrane region" description="Helical" evidence="6">
    <location>
        <begin position="245"/>
        <end position="267"/>
    </location>
</feature>
<dbReference type="InterPro" id="IPR019734">
    <property type="entry name" value="TPR_rpt"/>
</dbReference>
<dbReference type="CDD" id="cd02440">
    <property type="entry name" value="AdoMet_MTases"/>
    <property type="match status" value="1"/>
</dbReference>
<keyword evidence="6" id="KW-0812">Transmembrane</keyword>
<dbReference type="PANTHER" id="PTHR43317">
    <property type="entry name" value="THERMOSPERMINE SYNTHASE ACAULIS5"/>
    <property type="match status" value="1"/>
</dbReference>
<dbReference type="NCBIfam" id="NF037959">
    <property type="entry name" value="MFS_SpdSyn"/>
    <property type="match status" value="2"/>
</dbReference>
<keyword evidence="6" id="KW-0472">Membrane</keyword>
<comment type="caution">
    <text evidence="5">Lacks conserved residue(s) required for the propagation of feature annotation.</text>
</comment>
<dbReference type="GO" id="GO:0006596">
    <property type="term" value="P:polyamine biosynthetic process"/>
    <property type="evidence" value="ECO:0007669"/>
    <property type="project" value="UniProtKB-UniRule"/>
</dbReference>
<dbReference type="EMBL" id="CP048685">
    <property type="protein sequence ID" value="QPJ63757.1"/>
    <property type="molecule type" value="Genomic_DNA"/>
</dbReference>
<dbReference type="InterPro" id="IPR036259">
    <property type="entry name" value="MFS_trans_sf"/>
</dbReference>
<sequence length="1055" mass="117790">MLTLVFGHTVYSVSVVLSAFMAGLGFGSYVFGHAMDRLINQQDAGKEPLAALKTYAFIELSIGIMAAGLSVLFAEFDFIYGWMHNWLPESPLVLDGLKAVLSFGLIFLPTALMGATLPIISRYYVTDNSRMNTQVGLLYSLNTLGAAAGCLLTGFFFIASFGVLETALAAAALNLAIGVGTWRLYQERAEGKNGTIQFPRLTLPKLKWTKDSQLWLLVSFVCGFTALAYEVLWTRLLVFSISSTVYAFSLMLAVFLVGISLGSGLAVPIMNRVQNLRTPLLMIQGLVGFYSLLTLFNMQKILSPPWNSYNLEKPLNTFSTYFFDSAALMLPPTLLLGMSFPILIKLAAGDQKNIGVGTGQIYAANTLGAILGSLVAGFFLLPGFGVEASLVLVATLNLLMVPVLFRTGSYATHKMRRVLTIGMAALILLMNLALPDQMLTGFFMRDSTGNRDVKHLLHFSEGITDTVAVFQDPLGQVEPNAKRLITNGISMSASNKIASRYMKLLAHVPVLLSDNPDEVLVICFGTGQTAGAAGLHPRVGQVDVVELSKSVIEAGSAFRQENHNVLQNPKVNIIIQDGRNHLLTTRKQYDVITGEPPPPRTAFTVNLYTQDYYEMARARLKPGGLMVQWVPLHSQSAAEVDQNFATFLSVFPHTIAFLTVANEIMLVGSDQPIELDFKKLQQRMNDPVIKLALDSLYIENAQALLSNIWFFEEDLHRLSENQSLITDNHPSLEFYLDKGPVIGVASQERLIFNRTPGETILSRIRNMDRENRQRFKDYFKAMDFYQRGVMYGNRKILLEAINLVENDELIRYHLQAGTEQVARLLAAIEEDPENLEAMVELGHAWYQLGEYEKSAMILRRVRERVPDNPAAMLYLGYNMMELGQYEGAQKLLKEATRKDPRQMRSVLQQIAFIQLLQQQSKSPDDTGLLLATAQFYNMREDYTRALEFSKKVLDSDQLHEKALQSAMFSYRGLGRPRDVLALGAHYKLVNPDDITYQYLMAEMLAKTLQCDKAIPYFEKVIEKDDTYRKALKMLRDCKRILEKSGVSEGKSREAA</sequence>
<feature type="transmembrane region" description="Helical" evidence="6">
    <location>
        <begin position="361"/>
        <end position="382"/>
    </location>
</feature>
<evidence type="ECO:0000256" key="2">
    <source>
        <dbReference type="ARBA" id="ARBA00022679"/>
    </source>
</evidence>
<dbReference type="Gene3D" id="1.25.40.10">
    <property type="entry name" value="Tetratricopeptide repeat domain"/>
    <property type="match status" value="2"/>
</dbReference>
<dbReference type="InterPro" id="IPR011990">
    <property type="entry name" value="TPR-like_helical_dom_sf"/>
</dbReference>
<dbReference type="Pfam" id="PF01564">
    <property type="entry name" value="Spermine_synth"/>
    <property type="match status" value="1"/>
</dbReference>
<keyword evidence="2 5" id="KW-0808">Transferase</keyword>
<dbReference type="SUPFAM" id="SSF48452">
    <property type="entry name" value="TPR-like"/>
    <property type="match status" value="1"/>
</dbReference>
<dbReference type="CDD" id="cd06174">
    <property type="entry name" value="MFS"/>
    <property type="match status" value="1"/>
</dbReference>
<dbReference type="Pfam" id="PF14559">
    <property type="entry name" value="TPR_19"/>
    <property type="match status" value="1"/>
</dbReference>
<feature type="transmembrane region" description="Helical" evidence="6">
    <location>
        <begin position="388"/>
        <end position="405"/>
    </location>
</feature>
<dbReference type="InterPro" id="IPR030374">
    <property type="entry name" value="PABS"/>
</dbReference>
<dbReference type="Gene3D" id="1.20.1250.20">
    <property type="entry name" value="MFS general substrate transporter like domains"/>
    <property type="match status" value="1"/>
</dbReference>
<feature type="transmembrane region" description="Helical" evidence="6">
    <location>
        <begin position="214"/>
        <end position="233"/>
    </location>
</feature>
<feature type="transmembrane region" description="Helical" evidence="6">
    <location>
        <begin position="100"/>
        <end position="125"/>
    </location>
</feature>
<dbReference type="PROSITE" id="PS51006">
    <property type="entry name" value="PABS_2"/>
    <property type="match status" value="1"/>
</dbReference>
<feature type="transmembrane region" description="Helical" evidence="6">
    <location>
        <begin position="279"/>
        <end position="298"/>
    </location>
</feature>